<dbReference type="SUPFAM" id="SSF81995">
    <property type="entry name" value="beta-sandwich domain of Sec23/24"/>
    <property type="match status" value="1"/>
</dbReference>
<dbReference type="RefSeq" id="WP_189821049.1">
    <property type="nucleotide sequence ID" value="NZ_BMVC01000001.1"/>
</dbReference>
<keyword evidence="2" id="KW-0472">Membrane</keyword>
<reference evidence="3" key="1">
    <citation type="journal article" date="2014" name="Int. J. Syst. Evol. Microbiol.">
        <title>Complete genome sequence of Corynebacterium casei LMG S-19264T (=DSM 44701T), isolated from a smear-ripened cheese.</title>
        <authorList>
            <consortium name="US DOE Joint Genome Institute (JGI-PGF)"/>
            <person name="Walter F."/>
            <person name="Albersmeier A."/>
            <person name="Kalinowski J."/>
            <person name="Ruckert C."/>
        </authorList>
    </citation>
    <scope>NUCLEOTIDE SEQUENCE</scope>
    <source>
        <strain evidence="3">JCM 4637</strain>
    </source>
</reference>
<dbReference type="EMBL" id="BMVC01000001">
    <property type="protein sequence ID" value="GHC79475.1"/>
    <property type="molecule type" value="Genomic_DNA"/>
</dbReference>
<protein>
    <submittedName>
        <fullName evidence="3">Uncharacterized protein</fullName>
    </submittedName>
</protein>
<evidence type="ECO:0000313" key="4">
    <source>
        <dbReference type="Proteomes" id="UP000638353"/>
    </source>
</evidence>
<feature type="transmembrane region" description="Helical" evidence="2">
    <location>
        <begin position="117"/>
        <end position="143"/>
    </location>
</feature>
<evidence type="ECO:0000256" key="2">
    <source>
        <dbReference type="SAM" id="Phobius"/>
    </source>
</evidence>
<accession>A0A919C729</accession>
<dbReference type="Proteomes" id="UP000638353">
    <property type="component" value="Unassembled WGS sequence"/>
</dbReference>
<name>A0A919C729_9ACTN</name>
<feature type="transmembrane region" description="Helical" evidence="2">
    <location>
        <begin position="65"/>
        <end position="86"/>
    </location>
</feature>
<gene>
    <name evidence="3" type="ORF">GCM10010334_05730</name>
</gene>
<reference evidence="3" key="2">
    <citation type="submission" date="2020-09" db="EMBL/GenBank/DDBJ databases">
        <authorList>
            <person name="Sun Q."/>
            <person name="Ohkuma M."/>
        </authorList>
    </citation>
    <scope>NUCLEOTIDE SEQUENCE</scope>
    <source>
        <strain evidence="3">JCM 4637</strain>
    </source>
</reference>
<dbReference type="AlphaFoldDB" id="A0A919C729"/>
<organism evidence="3 4">
    <name type="scientific">Streptomyces finlayi</name>
    <dbReference type="NCBI Taxonomy" id="67296"/>
    <lineage>
        <taxon>Bacteria</taxon>
        <taxon>Bacillati</taxon>
        <taxon>Actinomycetota</taxon>
        <taxon>Actinomycetes</taxon>
        <taxon>Kitasatosporales</taxon>
        <taxon>Streptomycetaceae</taxon>
        <taxon>Streptomyces</taxon>
    </lineage>
</organism>
<feature type="compositionally biased region" description="Pro residues" evidence="1">
    <location>
        <begin position="1"/>
        <end position="10"/>
    </location>
</feature>
<keyword evidence="2" id="KW-0812">Transmembrane</keyword>
<evidence type="ECO:0000313" key="3">
    <source>
        <dbReference type="EMBL" id="GHC79475.1"/>
    </source>
</evidence>
<feature type="transmembrane region" description="Helical" evidence="2">
    <location>
        <begin position="92"/>
        <end position="110"/>
    </location>
</feature>
<feature type="region of interest" description="Disordered" evidence="1">
    <location>
        <begin position="1"/>
        <end position="53"/>
    </location>
</feature>
<comment type="caution">
    <text evidence="3">The sequence shown here is derived from an EMBL/GenBank/DDBJ whole genome shotgun (WGS) entry which is preliminary data.</text>
</comment>
<proteinExistence type="predicted"/>
<sequence>MSYSAPPPQQPGGNPYGQAPGPYGQPQQPNQFPQGQFPGQQPQGGQFGGGFGGGYPQPPVRRGNVGLGLLAGLGVALVGAVVYGLILGKADFQIGWLTFGIGFATGLVAAKLGGRNPLVIVASVVISLFAVYVGQILGIAIAVSDSQGLDLMSVLTKNFAQLNELFKLVLDEKPIQFLFFGLGGVGAFAGAKKAS</sequence>
<keyword evidence="2" id="KW-1133">Transmembrane helix</keyword>
<feature type="compositionally biased region" description="Low complexity" evidence="1">
    <location>
        <begin position="11"/>
        <end position="44"/>
    </location>
</feature>
<feature type="transmembrane region" description="Helical" evidence="2">
    <location>
        <begin position="174"/>
        <end position="191"/>
    </location>
</feature>
<evidence type="ECO:0000256" key="1">
    <source>
        <dbReference type="SAM" id="MobiDB-lite"/>
    </source>
</evidence>